<dbReference type="GO" id="GO:0003677">
    <property type="term" value="F:DNA binding"/>
    <property type="evidence" value="ECO:0007669"/>
    <property type="project" value="InterPro"/>
</dbReference>
<dbReference type="Gene3D" id="1.10.260.40">
    <property type="entry name" value="lambda repressor-like DNA-binding domains"/>
    <property type="match status" value="1"/>
</dbReference>
<sequence length="88" mass="9646">MSKLSVRSVNAVIDGFGGTNAMAEVCGVRASAVSNWRRTGRFPARLHLLLLSEAAQRGIDLTPADLIETKPTIPRDDRDCRSRRCPHS</sequence>
<accession>A0A7W6RH09</accession>
<keyword evidence="2" id="KW-1185">Reference proteome</keyword>
<evidence type="ECO:0000313" key="1">
    <source>
        <dbReference type="EMBL" id="MBB4268185.1"/>
    </source>
</evidence>
<dbReference type="InterPro" id="IPR010982">
    <property type="entry name" value="Lambda_DNA-bd_dom_sf"/>
</dbReference>
<dbReference type="NCBIfam" id="NF046037">
    <property type="entry name" value="carphisopro"/>
    <property type="match status" value="1"/>
</dbReference>
<organism evidence="1 2">
    <name type="scientific">Roseospira visakhapatnamensis</name>
    <dbReference type="NCBI Taxonomy" id="390880"/>
    <lineage>
        <taxon>Bacteria</taxon>
        <taxon>Pseudomonadati</taxon>
        <taxon>Pseudomonadota</taxon>
        <taxon>Alphaproteobacteria</taxon>
        <taxon>Rhodospirillales</taxon>
        <taxon>Rhodospirillaceae</taxon>
        <taxon>Roseospira</taxon>
    </lineage>
</organism>
<dbReference type="AlphaFoldDB" id="A0A7W6RH09"/>
<dbReference type="SUPFAM" id="SSF47413">
    <property type="entry name" value="lambda repressor-like DNA-binding domains"/>
    <property type="match status" value="1"/>
</dbReference>
<comment type="caution">
    <text evidence="1">The sequence shown here is derived from an EMBL/GenBank/DDBJ whole genome shotgun (WGS) entry which is preliminary data.</text>
</comment>
<reference evidence="1 2" key="1">
    <citation type="submission" date="2020-08" db="EMBL/GenBank/DDBJ databases">
        <title>Genome sequencing of Purple Non-Sulfur Bacteria from various extreme environments.</title>
        <authorList>
            <person name="Mayer M."/>
        </authorList>
    </citation>
    <scope>NUCLEOTIDE SEQUENCE [LARGE SCALE GENOMIC DNA]</scope>
    <source>
        <strain evidence="1 2">JA131</strain>
    </source>
</reference>
<dbReference type="Proteomes" id="UP000554286">
    <property type="component" value="Unassembled WGS sequence"/>
</dbReference>
<dbReference type="RefSeq" id="WP_184048899.1">
    <property type="nucleotide sequence ID" value="NZ_JACIGK010000058.1"/>
</dbReference>
<name>A0A7W6RH09_9PROT</name>
<gene>
    <name evidence="1" type="ORF">GGD89_003841</name>
</gene>
<dbReference type="EMBL" id="JACIGK010000058">
    <property type="protein sequence ID" value="MBB4268185.1"/>
    <property type="molecule type" value="Genomic_DNA"/>
</dbReference>
<proteinExistence type="predicted"/>
<dbReference type="InterPro" id="IPR059216">
    <property type="entry name" value="LeuA_carph_isopro_dom"/>
</dbReference>
<protein>
    <submittedName>
        <fullName evidence="1">Transcriptional regulator with XRE-family HTH domain</fullName>
    </submittedName>
</protein>
<evidence type="ECO:0000313" key="2">
    <source>
        <dbReference type="Proteomes" id="UP000554286"/>
    </source>
</evidence>